<keyword evidence="1" id="KW-0689">Ribosomal protein</keyword>
<evidence type="ECO:0008006" key="4">
    <source>
        <dbReference type="Google" id="ProtNLM"/>
    </source>
</evidence>
<name>A0A836G015_9TRYP</name>
<evidence type="ECO:0000256" key="1">
    <source>
        <dbReference type="ARBA" id="ARBA00022980"/>
    </source>
</evidence>
<protein>
    <recommendedName>
        <fullName evidence="4">Guanine nucleotide-binding protein subunit beta-like protein</fullName>
    </recommendedName>
</protein>
<keyword evidence="1" id="KW-0687">Ribonucleoprotein</keyword>
<gene>
    <name evidence="2" type="ORF">LSCM4_00573</name>
</gene>
<dbReference type="InterPro" id="IPR036322">
    <property type="entry name" value="WD40_repeat_dom_sf"/>
</dbReference>
<dbReference type="Gene3D" id="2.130.10.10">
    <property type="entry name" value="YVTN repeat-like/Quinoprotein amine dehydrogenase"/>
    <property type="match status" value="1"/>
</dbReference>
<organism evidence="2 3">
    <name type="scientific">Leishmania orientalis</name>
    <dbReference type="NCBI Taxonomy" id="2249476"/>
    <lineage>
        <taxon>Eukaryota</taxon>
        <taxon>Discoba</taxon>
        <taxon>Euglenozoa</taxon>
        <taxon>Kinetoplastea</taxon>
        <taxon>Metakinetoplastina</taxon>
        <taxon>Trypanosomatida</taxon>
        <taxon>Trypanosomatidae</taxon>
        <taxon>Leishmaniinae</taxon>
        <taxon>Leishmania</taxon>
    </lineage>
</organism>
<keyword evidence="3" id="KW-1185">Reference proteome</keyword>
<dbReference type="PROSITE" id="PS00678">
    <property type="entry name" value="WD_REPEATS_1"/>
    <property type="match status" value="1"/>
</dbReference>
<reference evidence="3" key="1">
    <citation type="journal article" date="2021" name="Microbiol. Resour. Announc.">
        <title>LGAAP: Leishmaniinae Genome Assembly and Annotation Pipeline.</title>
        <authorList>
            <person name="Almutairi H."/>
            <person name="Urbaniak M.D."/>
            <person name="Bates M.D."/>
            <person name="Jariyapan N."/>
            <person name="Kwakye-Nuako G."/>
            <person name="Thomaz-Soccol V."/>
            <person name="Al-Salem W.S."/>
            <person name="Dillon R.J."/>
            <person name="Bates P.A."/>
            <person name="Gatherer D."/>
        </authorList>
    </citation>
    <scope>NUCLEOTIDE SEQUENCE [LARGE SCALE GENOMIC DNA]</scope>
</reference>
<dbReference type="AlphaFoldDB" id="A0A836G015"/>
<reference evidence="3" key="2">
    <citation type="journal article" date="2021" name="Sci. Data">
        <title>Chromosome-scale genome sequencing, assembly and annotation of six genomes from subfamily Leishmaniinae.</title>
        <authorList>
            <person name="Almutairi H."/>
            <person name="Urbaniak M.D."/>
            <person name="Bates M.D."/>
            <person name="Jariyapan N."/>
            <person name="Kwakye-Nuako G."/>
            <person name="Thomaz Soccol V."/>
            <person name="Al-Salem W.S."/>
            <person name="Dillon R.J."/>
            <person name="Bates P.A."/>
            <person name="Gatherer D."/>
        </authorList>
    </citation>
    <scope>NUCLEOTIDE SEQUENCE [LARGE SCALE GENOMIC DNA]</scope>
</reference>
<dbReference type="RefSeq" id="XP_067058752.1">
    <property type="nucleotide sequence ID" value="XM_067202651.1"/>
</dbReference>
<dbReference type="InterPro" id="IPR015943">
    <property type="entry name" value="WD40/YVTN_repeat-like_dom_sf"/>
</dbReference>
<dbReference type="GO" id="GO:0005840">
    <property type="term" value="C:ribosome"/>
    <property type="evidence" value="ECO:0007669"/>
    <property type="project" value="UniProtKB-KW"/>
</dbReference>
<dbReference type="EMBL" id="JAFHLR010000036">
    <property type="protein sequence ID" value="KAG5465121.1"/>
    <property type="molecule type" value="Genomic_DNA"/>
</dbReference>
<dbReference type="KEGG" id="loi:92356585"/>
<evidence type="ECO:0000313" key="2">
    <source>
        <dbReference type="EMBL" id="KAG5465121.1"/>
    </source>
</evidence>
<comment type="caution">
    <text evidence="2">The sequence shown here is derived from an EMBL/GenBank/DDBJ whole genome shotgun (WGS) entry which is preliminary data.</text>
</comment>
<evidence type="ECO:0000313" key="3">
    <source>
        <dbReference type="Proteomes" id="UP000674143"/>
    </source>
</evidence>
<dbReference type="Proteomes" id="UP000674143">
    <property type="component" value="Unassembled WGS sequence"/>
</dbReference>
<proteinExistence type="predicted"/>
<sequence>MQTTLPAFFRVRQRTETLPVSDATEPKECILKRRREEEYATAYPLRPRADKALASQLYHLRERLCGGLFTHSGNGRRRHPRGTFLRDQSPSIRTVVSSIHPNRTTDDGELLVSPLDTFRNCILSSIWDHRDEYLIVVQRSGFQLFEVSSWIGPGKVLSQASRPVLELKSATVQERLGGEHRSSFGLLFAQFLGSTLNTICGYSSVPHLDVFDLEDLDEAAGEPLRSYNLRSLKFDSHSQLASGVSSATAVVTVSDAVAVAALSNGCSALVDVRTTSPLICTEAPRPPAILSACKSGTRRLAQGTAVTAVEVADRSNGIQLLTGTKDGMLVLWDLRKRNQPVAISSVGGAIQALHIMDPSSSYRCGAPEVWLNTDSGGIGCFSIGASSFEQVACISTGDSRRTPLSANLLPPKISVAPNLNSLIYPHVSTNTLLFYDISGRVSVDEAHANPGIEKRCCPDTRENAQSAYQGNFSDARSLLLEWEKDEDSLLSPSDLKRNALPLPLLLSCPFSDSSYQICSVSASNRNSAICIGGDDGDLHVLSDSPS</sequence>
<dbReference type="GeneID" id="92356585"/>
<dbReference type="SUPFAM" id="SSF50978">
    <property type="entry name" value="WD40 repeat-like"/>
    <property type="match status" value="1"/>
</dbReference>
<dbReference type="InterPro" id="IPR019775">
    <property type="entry name" value="WD40_repeat_CS"/>
</dbReference>
<accession>A0A836G015</accession>